<accession>A0A7Y9YEC4</accession>
<dbReference type="EMBL" id="JACBZI010000001">
    <property type="protein sequence ID" value="NYI09437.1"/>
    <property type="molecule type" value="Genomic_DNA"/>
</dbReference>
<dbReference type="InterPro" id="IPR000073">
    <property type="entry name" value="AB_hydrolase_1"/>
</dbReference>
<dbReference type="InterPro" id="IPR022742">
    <property type="entry name" value="Hydrolase_4"/>
</dbReference>
<name>A0A7Y9YEC4_9ACTN</name>
<dbReference type="Gene3D" id="3.40.50.1820">
    <property type="entry name" value="alpha/beta hydrolase"/>
    <property type="match status" value="1"/>
</dbReference>
<dbReference type="PRINTS" id="PR00111">
    <property type="entry name" value="ABHYDROLASE"/>
</dbReference>
<evidence type="ECO:0000313" key="3">
    <source>
        <dbReference type="Proteomes" id="UP000537326"/>
    </source>
</evidence>
<dbReference type="GO" id="GO:0003824">
    <property type="term" value="F:catalytic activity"/>
    <property type="evidence" value="ECO:0007669"/>
    <property type="project" value="UniProtKB-ARBA"/>
</dbReference>
<proteinExistence type="predicted"/>
<dbReference type="Pfam" id="PF12146">
    <property type="entry name" value="Hydrolase_4"/>
    <property type="match status" value="1"/>
</dbReference>
<dbReference type="RefSeq" id="WP_179530417.1">
    <property type="nucleotide sequence ID" value="NZ_BAAAPP010000012.1"/>
</dbReference>
<gene>
    <name evidence="2" type="ORF">BKA05_000952</name>
</gene>
<dbReference type="AlphaFoldDB" id="A0A7Y9YEC4"/>
<feature type="domain" description="Serine aminopeptidase S33" evidence="1">
    <location>
        <begin position="41"/>
        <end position="249"/>
    </location>
</feature>
<dbReference type="SUPFAM" id="SSF53474">
    <property type="entry name" value="alpha/beta-Hydrolases"/>
    <property type="match status" value="1"/>
</dbReference>
<reference evidence="2 3" key="1">
    <citation type="submission" date="2020-07" db="EMBL/GenBank/DDBJ databases">
        <title>Sequencing the genomes of 1000 actinobacteria strains.</title>
        <authorList>
            <person name="Klenk H.-P."/>
        </authorList>
    </citation>
    <scope>NUCLEOTIDE SEQUENCE [LARGE SCALE GENOMIC DNA]</scope>
    <source>
        <strain evidence="2 3">DSM 18248</strain>
    </source>
</reference>
<organism evidence="2 3">
    <name type="scientific">Nocardioides marinus</name>
    <dbReference type="NCBI Taxonomy" id="374514"/>
    <lineage>
        <taxon>Bacteria</taxon>
        <taxon>Bacillati</taxon>
        <taxon>Actinomycetota</taxon>
        <taxon>Actinomycetes</taxon>
        <taxon>Propionibacteriales</taxon>
        <taxon>Nocardioidaceae</taxon>
        <taxon>Nocardioides</taxon>
    </lineage>
</organism>
<protein>
    <submittedName>
        <fullName evidence="2">3-oxoadipate enol-lactonase</fullName>
    </submittedName>
</protein>
<dbReference type="PANTHER" id="PTHR43798">
    <property type="entry name" value="MONOACYLGLYCEROL LIPASE"/>
    <property type="match status" value="1"/>
</dbReference>
<dbReference type="Proteomes" id="UP000537326">
    <property type="component" value="Unassembled WGS sequence"/>
</dbReference>
<comment type="caution">
    <text evidence="2">The sequence shown here is derived from an EMBL/GenBank/DDBJ whole genome shotgun (WGS) entry which is preliminary data.</text>
</comment>
<keyword evidence="3" id="KW-1185">Reference proteome</keyword>
<dbReference type="InterPro" id="IPR029058">
    <property type="entry name" value="AB_hydrolase_fold"/>
</dbReference>
<sequence length="267" mass="28409">MTVLDLPAISTVELTSSRASPLLVVGPSLGTSVRELWGEVAALLTDHFHVLGWDLPGHGTNRSVSEHPVSMESIAYGVVASVDRFLEMNGLSHPRFAYAGDSVGGAVGLHLLLEHRSRISAAILTCTGARIGDRASWRERALLVTGQGIQVLVEGSLQRWFAQGFAQRRPDVTDTFTRRLLEVDTVGYAQVCDALAGFDVTDRLAEIEAPVLAIAGDQDLPTPVPLLREIAEGVQDGHLAVLPGVGHLAPIEAPESVADLLIAHLSA</sequence>
<evidence type="ECO:0000313" key="2">
    <source>
        <dbReference type="EMBL" id="NYI09437.1"/>
    </source>
</evidence>
<dbReference type="InterPro" id="IPR050266">
    <property type="entry name" value="AB_hydrolase_sf"/>
</dbReference>
<evidence type="ECO:0000259" key="1">
    <source>
        <dbReference type="Pfam" id="PF12146"/>
    </source>
</evidence>